<dbReference type="SUPFAM" id="SSF103473">
    <property type="entry name" value="MFS general substrate transporter"/>
    <property type="match status" value="1"/>
</dbReference>
<dbReference type="GO" id="GO:0022857">
    <property type="term" value="F:transmembrane transporter activity"/>
    <property type="evidence" value="ECO:0007669"/>
    <property type="project" value="InterPro"/>
</dbReference>
<feature type="transmembrane region" description="Helical" evidence="2">
    <location>
        <begin position="15"/>
        <end position="35"/>
    </location>
</feature>
<accession>A0A0D3K2V8</accession>
<dbReference type="EnsemblProtists" id="EOD16175">
    <property type="protein sequence ID" value="EOD16175"/>
    <property type="gene ID" value="EMIHUDRAFT_245253"/>
</dbReference>
<dbReference type="EnsemblProtists" id="EOD30093">
    <property type="protein sequence ID" value="EOD30093"/>
    <property type="gene ID" value="EMIHUDRAFT_203554"/>
</dbReference>
<evidence type="ECO:0000313" key="5">
    <source>
        <dbReference type="Proteomes" id="UP000013827"/>
    </source>
</evidence>
<reference evidence="5" key="1">
    <citation type="journal article" date="2013" name="Nature">
        <title>Pan genome of the phytoplankton Emiliania underpins its global distribution.</title>
        <authorList>
            <person name="Read B.A."/>
            <person name="Kegel J."/>
            <person name="Klute M.J."/>
            <person name="Kuo A."/>
            <person name="Lefebvre S.C."/>
            <person name="Maumus F."/>
            <person name="Mayer C."/>
            <person name="Miller J."/>
            <person name="Monier A."/>
            <person name="Salamov A."/>
            <person name="Young J."/>
            <person name="Aguilar M."/>
            <person name="Claverie J.M."/>
            <person name="Frickenhaus S."/>
            <person name="Gonzalez K."/>
            <person name="Herman E.K."/>
            <person name="Lin Y.C."/>
            <person name="Napier J."/>
            <person name="Ogata H."/>
            <person name="Sarno A.F."/>
            <person name="Shmutz J."/>
            <person name="Schroeder D."/>
            <person name="de Vargas C."/>
            <person name="Verret F."/>
            <person name="von Dassow P."/>
            <person name="Valentin K."/>
            <person name="Van de Peer Y."/>
            <person name="Wheeler G."/>
            <person name="Dacks J.B."/>
            <person name="Delwiche C.F."/>
            <person name="Dyhrman S.T."/>
            <person name="Glockner G."/>
            <person name="John U."/>
            <person name="Richards T."/>
            <person name="Worden A.Z."/>
            <person name="Zhang X."/>
            <person name="Grigoriev I.V."/>
            <person name="Allen A.E."/>
            <person name="Bidle K."/>
            <person name="Borodovsky M."/>
            <person name="Bowler C."/>
            <person name="Brownlee C."/>
            <person name="Cock J.M."/>
            <person name="Elias M."/>
            <person name="Gladyshev V.N."/>
            <person name="Groth M."/>
            <person name="Guda C."/>
            <person name="Hadaegh A."/>
            <person name="Iglesias-Rodriguez M.D."/>
            <person name="Jenkins J."/>
            <person name="Jones B.M."/>
            <person name="Lawson T."/>
            <person name="Leese F."/>
            <person name="Lindquist E."/>
            <person name="Lobanov A."/>
            <person name="Lomsadze A."/>
            <person name="Malik S.B."/>
            <person name="Marsh M.E."/>
            <person name="Mackinder L."/>
            <person name="Mock T."/>
            <person name="Mueller-Roeber B."/>
            <person name="Pagarete A."/>
            <person name="Parker M."/>
            <person name="Probert I."/>
            <person name="Quesneville H."/>
            <person name="Raines C."/>
            <person name="Rensing S.A."/>
            <person name="Riano-Pachon D.M."/>
            <person name="Richier S."/>
            <person name="Rokitta S."/>
            <person name="Shiraiwa Y."/>
            <person name="Soanes D.M."/>
            <person name="van der Giezen M."/>
            <person name="Wahlund T.M."/>
            <person name="Williams B."/>
            <person name="Wilson W."/>
            <person name="Wolfe G."/>
            <person name="Wurch L.L."/>
        </authorList>
    </citation>
    <scope>NUCLEOTIDE SEQUENCE</scope>
</reference>
<dbReference type="InterPro" id="IPR036259">
    <property type="entry name" value="MFS_trans_sf"/>
</dbReference>
<dbReference type="Gene3D" id="1.20.1250.20">
    <property type="entry name" value="MFS general substrate transporter like domains"/>
    <property type="match status" value="1"/>
</dbReference>
<dbReference type="GeneID" id="17262323"/>
<dbReference type="Proteomes" id="UP000013827">
    <property type="component" value="Unassembled WGS sequence"/>
</dbReference>
<evidence type="ECO:0000256" key="2">
    <source>
        <dbReference type="SAM" id="Phobius"/>
    </source>
</evidence>
<feature type="domain" description="Major facilitator superfamily (MFS) profile" evidence="3">
    <location>
        <begin position="1"/>
        <end position="77"/>
    </location>
</feature>
<comment type="subcellular location">
    <subcellularLocation>
        <location evidence="1">Membrane</location>
        <topology evidence="1">Multi-pass membrane protein</topology>
    </subcellularLocation>
</comment>
<dbReference type="PROSITE" id="PS50850">
    <property type="entry name" value="MFS"/>
    <property type="match status" value="1"/>
</dbReference>
<keyword evidence="2" id="KW-0472">Membrane</keyword>
<dbReference type="GeneID" id="17275367"/>
<sequence>MPFYAQQLGARPHELGSIFAAFAITQALPPGAKLLHLASDRFGRRVVLIAAAVGPAIGFAVSAFSWSYYSLILAREE</sequence>
<evidence type="ECO:0000259" key="3">
    <source>
        <dbReference type="PROSITE" id="PS50850"/>
    </source>
</evidence>
<dbReference type="GO" id="GO:0016020">
    <property type="term" value="C:membrane"/>
    <property type="evidence" value="ECO:0007669"/>
    <property type="project" value="UniProtKB-SubCell"/>
</dbReference>
<keyword evidence="5" id="KW-1185">Reference proteome</keyword>
<dbReference type="HOGENOM" id="CLU_2643216_0_0_1"/>
<keyword evidence="2" id="KW-1133">Transmembrane helix</keyword>
<dbReference type="InterPro" id="IPR020846">
    <property type="entry name" value="MFS_dom"/>
</dbReference>
<dbReference type="AlphaFoldDB" id="A0A0D3K2V8"/>
<dbReference type="KEGG" id="ehx:EMIHUDRAFT_245253"/>
<evidence type="ECO:0000256" key="1">
    <source>
        <dbReference type="ARBA" id="ARBA00004141"/>
    </source>
</evidence>
<dbReference type="RefSeq" id="XP_005782522.1">
    <property type="nucleotide sequence ID" value="XM_005782465.1"/>
</dbReference>
<proteinExistence type="predicted"/>
<evidence type="ECO:0000313" key="4">
    <source>
        <dbReference type="EnsemblProtists" id="EOD30093"/>
    </source>
</evidence>
<protein>
    <recommendedName>
        <fullName evidence="3">Major facilitator superfamily (MFS) profile domain-containing protein</fullName>
    </recommendedName>
</protein>
<organism evidence="4 5">
    <name type="scientific">Emiliania huxleyi (strain CCMP1516)</name>
    <dbReference type="NCBI Taxonomy" id="280463"/>
    <lineage>
        <taxon>Eukaryota</taxon>
        <taxon>Haptista</taxon>
        <taxon>Haptophyta</taxon>
        <taxon>Prymnesiophyceae</taxon>
        <taxon>Isochrysidales</taxon>
        <taxon>Noelaerhabdaceae</taxon>
        <taxon>Emiliania</taxon>
    </lineage>
</organism>
<name>A0A0D3K2V8_EMIH1</name>
<feature type="transmembrane region" description="Helical" evidence="2">
    <location>
        <begin position="47"/>
        <end position="69"/>
    </location>
</feature>
<dbReference type="RefSeq" id="XP_005768604.1">
    <property type="nucleotide sequence ID" value="XM_005768547.1"/>
</dbReference>
<keyword evidence="2" id="KW-0812">Transmembrane</keyword>
<dbReference type="KEGG" id="ehx:EMIHUDRAFT_203554"/>
<reference evidence="4" key="2">
    <citation type="submission" date="2024-10" db="UniProtKB">
        <authorList>
            <consortium name="EnsemblProtists"/>
        </authorList>
    </citation>
    <scope>IDENTIFICATION</scope>
</reference>
<dbReference type="PaxDb" id="2903-EOD16175"/>